<reference evidence="3" key="3">
    <citation type="submission" date="2020-10" db="UniProtKB">
        <authorList>
            <consortium name="WormBaseParasite"/>
        </authorList>
    </citation>
    <scope>IDENTIFICATION</scope>
</reference>
<evidence type="ECO:0000313" key="2">
    <source>
        <dbReference type="Proteomes" id="UP000492820"/>
    </source>
</evidence>
<gene>
    <name evidence="1" type="ORF">EgrG_002004400</name>
</gene>
<proteinExistence type="predicted"/>
<dbReference type="EMBL" id="LK028629">
    <property type="protein sequence ID" value="CDS24860.1"/>
    <property type="molecule type" value="Genomic_DNA"/>
</dbReference>
<dbReference type="AlphaFoldDB" id="A0A068X4F6"/>
<dbReference type="Proteomes" id="UP000492820">
    <property type="component" value="Unassembled WGS sequence"/>
</dbReference>
<organism evidence="1">
    <name type="scientific">Echinococcus granulosus</name>
    <name type="common">Hydatid tapeworm</name>
    <dbReference type="NCBI Taxonomy" id="6210"/>
    <lineage>
        <taxon>Eukaryota</taxon>
        <taxon>Metazoa</taxon>
        <taxon>Spiralia</taxon>
        <taxon>Lophotrochozoa</taxon>
        <taxon>Platyhelminthes</taxon>
        <taxon>Cestoda</taxon>
        <taxon>Eucestoda</taxon>
        <taxon>Cyclophyllidea</taxon>
        <taxon>Taeniidae</taxon>
        <taxon>Echinococcus</taxon>
        <taxon>Echinococcus granulosus group</taxon>
    </lineage>
</organism>
<evidence type="ECO:0000313" key="3">
    <source>
        <dbReference type="WBParaSite" id="EgrG_002004400"/>
    </source>
</evidence>
<protein>
    <submittedName>
        <fullName evidence="1 3">Uncharacterized protein</fullName>
    </submittedName>
</protein>
<evidence type="ECO:0000313" key="1">
    <source>
        <dbReference type="EMBL" id="CDS24860.1"/>
    </source>
</evidence>
<accession>A0A068X4F6</accession>
<sequence length="55" mass="6176">VTDSQLVKPRDKRRHRCLASFNSSRPLTLALPLIYATRGIAKRTVNGNPFLPTMP</sequence>
<reference evidence="1 2" key="1">
    <citation type="journal article" date="2013" name="Nature">
        <title>The genomes of four tapeworm species reveal adaptations to parasitism.</title>
        <authorList>
            <person name="Tsai I.J."/>
            <person name="Zarowiecki M."/>
            <person name="Holroyd N."/>
            <person name="Garciarrubio A."/>
            <person name="Sanchez-Flores A."/>
            <person name="Brooks K.L."/>
            <person name="Tracey A."/>
            <person name="Bobes R.J."/>
            <person name="Fragoso G."/>
            <person name="Sciutto E."/>
            <person name="Aslett M."/>
            <person name="Beasley H."/>
            <person name="Bennett H.M."/>
            <person name="Cai J."/>
            <person name="Camicia F."/>
            <person name="Clark R."/>
            <person name="Cucher M."/>
            <person name="De Silva N."/>
            <person name="Day T.A."/>
            <person name="Deplazes P."/>
            <person name="Estrada K."/>
            <person name="Fernandez C."/>
            <person name="Holland P.W."/>
            <person name="Hou J."/>
            <person name="Hu S."/>
            <person name="Huckvale T."/>
            <person name="Hung S.S."/>
            <person name="Kamenetzky L."/>
            <person name="Keane J.A."/>
            <person name="Kiss F."/>
            <person name="Koziol U."/>
            <person name="Lambert O."/>
            <person name="Liu K."/>
            <person name="Luo X."/>
            <person name="Luo Y."/>
            <person name="Macchiaroli N."/>
            <person name="Nichol S."/>
            <person name="Paps J."/>
            <person name="Parkinson J."/>
            <person name="Pouchkina-Stantcheva N."/>
            <person name="Riddiford N."/>
            <person name="Rosenzvit M."/>
            <person name="Salinas G."/>
            <person name="Wasmuth J.D."/>
            <person name="Zamanian M."/>
            <person name="Zheng Y."/>
            <person name="Cai X."/>
            <person name="Soberon X."/>
            <person name="Olson P.D."/>
            <person name="Laclette J.P."/>
            <person name="Brehm K."/>
            <person name="Berriman M."/>
            <person name="Garciarrubio A."/>
            <person name="Bobes R.J."/>
            <person name="Fragoso G."/>
            <person name="Sanchez-Flores A."/>
            <person name="Estrada K."/>
            <person name="Cevallos M.A."/>
            <person name="Morett E."/>
            <person name="Gonzalez V."/>
            <person name="Portillo T."/>
            <person name="Ochoa-Leyva A."/>
            <person name="Jose M.V."/>
            <person name="Sciutto E."/>
            <person name="Landa A."/>
            <person name="Jimenez L."/>
            <person name="Valdes V."/>
            <person name="Carrero J.C."/>
            <person name="Larralde C."/>
            <person name="Morales-Montor J."/>
            <person name="Limon-Lason J."/>
            <person name="Soberon X."/>
            <person name="Laclette J.P."/>
        </authorList>
    </citation>
    <scope>NUCLEOTIDE SEQUENCE [LARGE SCALE GENOMIC DNA]</scope>
</reference>
<name>A0A068X4F6_ECHGR</name>
<reference evidence="1" key="2">
    <citation type="submission" date="2014-06" db="EMBL/GenBank/DDBJ databases">
        <authorList>
            <person name="Aslett M."/>
        </authorList>
    </citation>
    <scope>NUCLEOTIDE SEQUENCE</scope>
</reference>
<feature type="non-terminal residue" evidence="1">
    <location>
        <position position="1"/>
    </location>
</feature>
<dbReference type="WBParaSite" id="EgrG_002004400">
    <property type="protein sequence ID" value="EgrG_002004400"/>
    <property type="gene ID" value="EgrG_002004400"/>
</dbReference>